<gene>
    <name evidence="3" type="primary">agrD</name>
    <name evidence="3" type="ORF">BN1095_20239</name>
    <name evidence="2" type="ORF">BN1096_690033</name>
    <name evidence="4" type="ORF">KRM00_001710</name>
    <name evidence="5" type="ORF">KRQ00_003083</name>
</gene>
<dbReference type="EMBL" id="DAEQIJ010000017">
    <property type="protein sequence ID" value="HBH2621297.1"/>
    <property type="molecule type" value="Genomic_DNA"/>
</dbReference>
<dbReference type="NCBIfam" id="TIGR04223">
    <property type="entry name" value="quorum_AgrD"/>
    <property type="match status" value="1"/>
</dbReference>
<dbReference type="KEGG" id="pdf:CD630DERM_27491"/>
<dbReference type="Proteomes" id="UP000879542">
    <property type="component" value="Unassembled WGS sequence"/>
</dbReference>
<dbReference type="Proteomes" id="UP000878956">
    <property type="component" value="Unassembled WGS sequence"/>
</dbReference>
<dbReference type="RefSeq" id="WP_003426457.1">
    <property type="nucleotide sequence ID" value="NZ_AP031492.1"/>
</dbReference>
<feature type="chain" id="PRO_5042325521" evidence="1">
    <location>
        <begin position="19"/>
        <end position="48"/>
    </location>
</feature>
<reference evidence="3" key="1">
    <citation type="submission" date="2014-07" db="EMBL/GenBank/DDBJ databases">
        <authorList>
            <person name="Monot Marc"/>
        </authorList>
    </citation>
    <scope>NUCLEOTIDE SEQUENCE</scope>
    <source>
        <strain evidence="3">7032989</strain>
    </source>
</reference>
<evidence type="ECO:0000313" key="5">
    <source>
        <dbReference type="EMBL" id="HBH2621297.1"/>
    </source>
</evidence>
<name>A0A031WEM5_CLODI</name>
<dbReference type="AlphaFoldDB" id="A0A031WEM5"/>
<dbReference type="EMBL" id="LK932523">
    <property type="protein sequence ID" value="CDS88386.1"/>
    <property type="molecule type" value="Genomic_DNA"/>
</dbReference>
<dbReference type="PATRIC" id="fig|1496.1371.peg.2292"/>
<reference evidence="4" key="2">
    <citation type="journal article" date="2018" name="Genome Biol.">
        <title>SKESA: strategic k-mer extension for scrupulous assemblies.</title>
        <authorList>
            <person name="Souvorov A."/>
            <person name="Agarwala R."/>
            <person name="Lipman D.J."/>
        </authorList>
    </citation>
    <scope>NUCLEOTIDE SEQUENCE</scope>
    <source>
        <strain evidence="5">Clostridioides</strain>
        <strain evidence="4">HN1000</strain>
    </source>
</reference>
<evidence type="ECO:0000313" key="2">
    <source>
        <dbReference type="EMBL" id="CDS88386.1"/>
    </source>
</evidence>
<evidence type="ECO:0000313" key="4">
    <source>
        <dbReference type="EMBL" id="HBH1542230.1"/>
    </source>
</evidence>
<evidence type="ECO:0000256" key="1">
    <source>
        <dbReference type="SAM" id="SignalP"/>
    </source>
</evidence>
<proteinExistence type="predicted"/>
<protein>
    <submittedName>
        <fullName evidence="3">Autoinducer prepeptide</fullName>
    </submittedName>
    <submittedName>
        <fullName evidence="4">Cyclic lactone autoinducer peptide</fullName>
    </submittedName>
</protein>
<sequence>MKKFIVRFMKFASSLALSTAILSANSTCPWIIHQPKVPKEISNLKKTN</sequence>
<dbReference type="EMBL" id="LK932849">
    <property type="protein sequence ID" value="CDS95813.1"/>
    <property type="molecule type" value="Genomic_DNA"/>
</dbReference>
<dbReference type="GeneID" id="66355158"/>
<organism evidence="3">
    <name type="scientific">Clostridioides difficile</name>
    <name type="common">Peptoclostridium difficile</name>
    <dbReference type="NCBI Taxonomy" id="1496"/>
    <lineage>
        <taxon>Bacteria</taxon>
        <taxon>Bacillati</taxon>
        <taxon>Bacillota</taxon>
        <taxon>Clostridia</taxon>
        <taxon>Peptostreptococcales</taxon>
        <taxon>Peptostreptococcaceae</taxon>
        <taxon>Clostridioides</taxon>
    </lineage>
</organism>
<dbReference type="EMBL" id="DAEPXK010000014">
    <property type="protein sequence ID" value="HBH1542230.1"/>
    <property type="molecule type" value="Genomic_DNA"/>
</dbReference>
<keyword evidence="1" id="KW-0732">Signal</keyword>
<dbReference type="InterPro" id="IPR009229">
    <property type="entry name" value="AgrD"/>
</dbReference>
<reference evidence="4" key="3">
    <citation type="submission" date="2021-06" db="EMBL/GenBank/DDBJ databases">
        <authorList>
            <consortium name="NCBI Pathogen Detection Project"/>
        </authorList>
    </citation>
    <scope>NUCLEOTIDE SEQUENCE</scope>
    <source>
        <strain evidence="5">Clostridioides</strain>
        <strain evidence="4">HN1000</strain>
    </source>
</reference>
<feature type="signal peptide" evidence="1">
    <location>
        <begin position="1"/>
        <end position="18"/>
    </location>
</feature>
<evidence type="ECO:0000313" key="3">
    <source>
        <dbReference type="EMBL" id="CDS95813.1"/>
    </source>
</evidence>
<accession>A0A031WEM5</accession>